<feature type="transmembrane region" description="Helical" evidence="7">
    <location>
        <begin position="21"/>
        <end position="42"/>
    </location>
</feature>
<evidence type="ECO:0000256" key="5">
    <source>
        <dbReference type="ARBA" id="ARBA00022764"/>
    </source>
</evidence>
<organism evidence="9 10">
    <name type="scientific">Pandoraea cepalis</name>
    <dbReference type="NCBI Taxonomy" id="2508294"/>
    <lineage>
        <taxon>Bacteria</taxon>
        <taxon>Pseudomonadati</taxon>
        <taxon>Pseudomonadota</taxon>
        <taxon>Betaproteobacteria</taxon>
        <taxon>Burkholderiales</taxon>
        <taxon>Burkholderiaceae</taxon>
        <taxon>Pandoraea</taxon>
    </lineage>
</organism>
<gene>
    <name evidence="9" type="ORF">PCE31106_03167</name>
</gene>
<dbReference type="Pfam" id="PF16822">
    <property type="entry name" value="ALGX"/>
    <property type="match status" value="1"/>
</dbReference>
<dbReference type="Proteomes" id="UP000384354">
    <property type="component" value="Unassembled WGS sequence"/>
</dbReference>
<evidence type="ECO:0000256" key="3">
    <source>
        <dbReference type="ARBA" id="ARBA00022679"/>
    </source>
</evidence>
<keyword evidence="7" id="KW-0812">Transmembrane</keyword>
<dbReference type="GO" id="GO:0042597">
    <property type="term" value="C:periplasmic space"/>
    <property type="evidence" value="ECO:0007669"/>
    <property type="project" value="UniProtKB-SubCell"/>
</dbReference>
<reference evidence="9 10" key="1">
    <citation type="submission" date="2019-08" db="EMBL/GenBank/DDBJ databases">
        <authorList>
            <person name="Peeters C."/>
        </authorList>
    </citation>
    <scope>NUCLEOTIDE SEQUENCE [LARGE SCALE GENOMIC DNA]</scope>
    <source>
        <strain evidence="9 10">LMG 31106</strain>
    </source>
</reference>
<keyword evidence="3 9" id="KW-0808">Transferase</keyword>
<dbReference type="InterPro" id="IPR031811">
    <property type="entry name" value="ALGX/ALGJ_SGNH-like"/>
</dbReference>
<keyword evidence="7" id="KW-0472">Membrane</keyword>
<dbReference type="RefSeq" id="WP_150563925.1">
    <property type="nucleotide sequence ID" value="NZ_CABPSL010000013.1"/>
</dbReference>
<name>A0A5E4WB14_9BURK</name>
<keyword evidence="6" id="KW-0016">Alginate biosynthesis</keyword>
<comment type="subcellular location">
    <subcellularLocation>
        <location evidence="1">Periplasm</location>
    </subcellularLocation>
</comment>
<protein>
    <submittedName>
        <fullName evidence="9">Alginate O-acetyltransferase</fullName>
    </submittedName>
</protein>
<feature type="domain" description="AlgX/AlgJ SGNH hydrolase-like" evidence="8">
    <location>
        <begin position="105"/>
        <end position="320"/>
    </location>
</feature>
<keyword evidence="5" id="KW-0574">Periplasm</keyword>
<evidence type="ECO:0000313" key="9">
    <source>
        <dbReference type="EMBL" id="VVE21778.1"/>
    </source>
</evidence>
<dbReference type="GO" id="GO:0016740">
    <property type="term" value="F:transferase activity"/>
    <property type="evidence" value="ECO:0007669"/>
    <property type="project" value="UniProtKB-KW"/>
</dbReference>
<evidence type="ECO:0000256" key="6">
    <source>
        <dbReference type="ARBA" id="ARBA00022841"/>
    </source>
</evidence>
<comment type="pathway">
    <text evidence="2">Glycan biosynthesis; alginate biosynthesis.</text>
</comment>
<sequence length="398" mass="44935">MLENVEIQPRAQRPLTWLKKLNRVAVPLAFFSLIALPIAWFGRASFAPSPLHENRVLEPFPDLSIRSLQSLERWFSDRFGMRDALVYYGSRLQIARTGSPTNQDVVVGPNKWLFFDQYYVPGQPHFADVRGKDPLSRGQLRAIVENLGVTQNALSACGIPFYFIVAPDKQYVYPEQLGIHVNPNGTTQLDQLLDYFKVELPGLRVVDLRPALNDAKRNTPYEMYTRTDTHWNSLGAFYAYQALAKRFIRDGIIISAPAASLNAWTVTQSSFDQGDIAVSLLSLPGYFEDFNTHFEKRSPRLAQWVDAPADAPQSGDSAFSTNANGHGRLLLYKDSFSGELLPFVAEDFAATWSYLGRDMDGNEIRRRKPTVVALQIVQRNIKMLRNSPPKNMTGLCED</sequence>
<dbReference type="UniPathway" id="UPA00286"/>
<keyword evidence="7" id="KW-1133">Transmembrane helix</keyword>
<proteinExistence type="predicted"/>
<dbReference type="EMBL" id="CABPSL010000013">
    <property type="protein sequence ID" value="VVE21778.1"/>
    <property type="molecule type" value="Genomic_DNA"/>
</dbReference>
<evidence type="ECO:0000256" key="7">
    <source>
        <dbReference type="SAM" id="Phobius"/>
    </source>
</evidence>
<keyword evidence="4" id="KW-0732">Signal</keyword>
<dbReference type="OrthoDB" id="9760774at2"/>
<evidence type="ECO:0000256" key="1">
    <source>
        <dbReference type="ARBA" id="ARBA00004418"/>
    </source>
</evidence>
<dbReference type="GO" id="GO:0042121">
    <property type="term" value="P:alginic acid biosynthetic process"/>
    <property type="evidence" value="ECO:0007669"/>
    <property type="project" value="UniProtKB-UniPathway"/>
</dbReference>
<evidence type="ECO:0000256" key="2">
    <source>
        <dbReference type="ARBA" id="ARBA00005182"/>
    </source>
</evidence>
<evidence type="ECO:0000256" key="4">
    <source>
        <dbReference type="ARBA" id="ARBA00022729"/>
    </source>
</evidence>
<evidence type="ECO:0000259" key="8">
    <source>
        <dbReference type="Pfam" id="PF16822"/>
    </source>
</evidence>
<accession>A0A5E4WB14</accession>
<dbReference type="AlphaFoldDB" id="A0A5E4WB14"/>
<evidence type="ECO:0000313" key="10">
    <source>
        <dbReference type="Proteomes" id="UP000384354"/>
    </source>
</evidence>